<dbReference type="KEGG" id="stha:NCTC11429_05072"/>
<reference evidence="2 3" key="1">
    <citation type="submission" date="2019-05" db="EMBL/GenBank/DDBJ databases">
        <authorList>
            <consortium name="Pathogen Informatics"/>
        </authorList>
    </citation>
    <scope>NUCLEOTIDE SEQUENCE [LARGE SCALE GENOMIC DNA]</scope>
    <source>
        <strain evidence="2 3">NCTC11429</strain>
    </source>
</reference>
<dbReference type="EMBL" id="LR590484">
    <property type="protein sequence ID" value="VTR54440.1"/>
    <property type="molecule type" value="Genomic_DNA"/>
</dbReference>
<reference evidence="1 4" key="2">
    <citation type="submission" date="2024-06" db="EMBL/GenBank/DDBJ databases">
        <title>Soil Sphingobacterium thalpophilum.</title>
        <authorList>
            <person name="Yang J."/>
            <person name="Li J."/>
        </authorList>
    </citation>
    <scope>NUCLEOTIDE SEQUENCE [LARGE SCALE GENOMIC DNA]</scope>
    <source>
        <strain evidence="1 4">22g91tb</strain>
    </source>
</reference>
<evidence type="ECO:0000313" key="4">
    <source>
        <dbReference type="Proteomes" id="UP001566204"/>
    </source>
</evidence>
<dbReference type="RefSeq" id="WP_028068537.1">
    <property type="nucleotide sequence ID" value="NZ_JBEOQA010000001.1"/>
</dbReference>
<dbReference type="AlphaFoldDB" id="A0A4U9W6K1"/>
<dbReference type="STRING" id="1123265.GCA_000686625_00409"/>
<protein>
    <recommendedName>
        <fullName evidence="5">DUF4905 domain-containing protein</fullName>
    </recommendedName>
</protein>
<evidence type="ECO:0000313" key="3">
    <source>
        <dbReference type="Proteomes" id="UP000308196"/>
    </source>
</evidence>
<evidence type="ECO:0008006" key="5">
    <source>
        <dbReference type="Google" id="ProtNLM"/>
    </source>
</evidence>
<organism evidence="2 3">
    <name type="scientific">Sphingobacterium thalpophilum</name>
    <dbReference type="NCBI Taxonomy" id="259"/>
    <lineage>
        <taxon>Bacteria</taxon>
        <taxon>Pseudomonadati</taxon>
        <taxon>Bacteroidota</taxon>
        <taxon>Sphingobacteriia</taxon>
        <taxon>Sphingobacteriales</taxon>
        <taxon>Sphingobacteriaceae</taxon>
        <taxon>Sphingobacterium</taxon>
    </lineage>
</organism>
<evidence type="ECO:0000313" key="2">
    <source>
        <dbReference type="EMBL" id="VTR54440.1"/>
    </source>
</evidence>
<evidence type="ECO:0000313" key="1">
    <source>
        <dbReference type="EMBL" id="MEZ0451467.1"/>
    </source>
</evidence>
<name>A0A4U9W6K1_9SPHI</name>
<gene>
    <name evidence="1" type="ORF">ABTW24_07655</name>
    <name evidence="2" type="ORF">NCTC11429_05072</name>
</gene>
<dbReference type="GeneID" id="78465621"/>
<dbReference type="EMBL" id="JBEOQB010000002">
    <property type="protein sequence ID" value="MEZ0451467.1"/>
    <property type="molecule type" value="Genomic_DNA"/>
</dbReference>
<dbReference type="Proteomes" id="UP000308196">
    <property type="component" value="Chromosome"/>
</dbReference>
<keyword evidence="4" id="KW-1185">Reference proteome</keyword>
<proteinExistence type="predicted"/>
<accession>A0A4U9W6K1</accession>
<dbReference type="Proteomes" id="UP001566204">
    <property type="component" value="Unassembled WGS sequence"/>
</dbReference>
<sequence>MANQIISKAFNALFTYPIWRIEVDATHRLIAIETRNPDDTFPYFNVITFEGDQVLRDFRGISKEWVLAGIQCQKLVLKKISSHSPSDAGIQVVDCYDPTQQETWFNYIFLGMADQRIILRPKMIEDGLQQFLNLNTMTMEAKNDRSVKPFDSSIVYPVIYNGKIPQFLADFTMDDEVWINVLNDYFIWAFYEKTNNNHFQIRIVRSTKDELLESAVVVSQLSLKFFSIYFMVGKQIFLLTDNKREFVSYLV</sequence>